<dbReference type="EMBL" id="JH711573">
    <property type="protein sequence ID" value="EIW86609.1"/>
    <property type="molecule type" value="Genomic_DNA"/>
</dbReference>
<feature type="compositionally biased region" description="Basic and acidic residues" evidence="7">
    <location>
        <begin position="364"/>
        <end position="374"/>
    </location>
</feature>
<comment type="caution">
    <text evidence="9">The sequence shown here is derived from an EMBL/GenBank/DDBJ whole genome shotgun (WGS) entry which is preliminary data.</text>
</comment>
<feature type="transmembrane region" description="Helical" evidence="8">
    <location>
        <begin position="327"/>
        <end position="344"/>
    </location>
</feature>
<dbReference type="OMA" id="MYGVYTI"/>
<feature type="transmembrane region" description="Helical" evidence="8">
    <location>
        <begin position="110"/>
        <end position="131"/>
    </location>
</feature>
<evidence type="ECO:0000313" key="9">
    <source>
        <dbReference type="EMBL" id="EIW86609.1"/>
    </source>
</evidence>
<evidence type="ECO:0000256" key="6">
    <source>
        <dbReference type="ARBA" id="ARBA00023136"/>
    </source>
</evidence>
<evidence type="ECO:0000256" key="8">
    <source>
        <dbReference type="SAM" id="Phobius"/>
    </source>
</evidence>
<evidence type="ECO:0000256" key="7">
    <source>
        <dbReference type="SAM" id="MobiDB-lite"/>
    </source>
</evidence>
<evidence type="ECO:0008006" key="11">
    <source>
        <dbReference type="Google" id="ProtNLM"/>
    </source>
</evidence>
<feature type="compositionally biased region" description="Gly residues" evidence="7">
    <location>
        <begin position="375"/>
        <end position="384"/>
    </location>
</feature>
<feature type="compositionally biased region" description="Polar residues" evidence="7">
    <location>
        <begin position="73"/>
        <end position="82"/>
    </location>
</feature>
<name>A0A5M3N5C3_CONPW</name>
<keyword evidence="6 8" id="KW-0472">Membrane</keyword>
<evidence type="ECO:0000256" key="2">
    <source>
        <dbReference type="ARBA" id="ARBA00007863"/>
    </source>
</evidence>
<dbReference type="RefSeq" id="XP_007763363.1">
    <property type="nucleotide sequence ID" value="XM_007765173.1"/>
</dbReference>
<dbReference type="SUPFAM" id="SSF103481">
    <property type="entry name" value="Multidrug resistance efflux transporter EmrE"/>
    <property type="match status" value="1"/>
</dbReference>
<gene>
    <name evidence="9" type="ORF">CONPUDRAFT_115118</name>
</gene>
<feature type="transmembrane region" description="Helical" evidence="8">
    <location>
        <begin position="301"/>
        <end position="321"/>
    </location>
</feature>
<keyword evidence="3" id="KW-0813">Transport</keyword>
<dbReference type="KEGG" id="cput:CONPUDRAFT_115118"/>
<keyword evidence="5 8" id="KW-1133">Transmembrane helix</keyword>
<keyword evidence="4 8" id="KW-0812">Transmembrane</keyword>
<dbReference type="InterPro" id="IPR037185">
    <property type="entry name" value="EmrE-like"/>
</dbReference>
<reference evidence="10" key="1">
    <citation type="journal article" date="2012" name="Science">
        <title>The Paleozoic origin of enzymatic lignin decomposition reconstructed from 31 fungal genomes.</title>
        <authorList>
            <person name="Floudas D."/>
            <person name="Binder M."/>
            <person name="Riley R."/>
            <person name="Barry K."/>
            <person name="Blanchette R.A."/>
            <person name="Henrissat B."/>
            <person name="Martinez A.T."/>
            <person name="Otillar R."/>
            <person name="Spatafora J.W."/>
            <person name="Yadav J.S."/>
            <person name="Aerts A."/>
            <person name="Benoit I."/>
            <person name="Boyd A."/>
            <person name="Carlson A."/>
            <person name="Copeland A."/>
            <person name="Coutinho P.M."/>
            <person name="de Vries R.P."/>
            <person name="Ferreira P."/>
            <person name="Findley K."/>
            <person name="Foster B."/>
            <person name="Gaskell J."/>
            <person name="Glotzer D."/>
            <person name="Gorecki P."/>
            <person name="Heitman J."/>
            <person name="Hesse C."/>
            <person name="Hori C."/>
            <person name="Igarashi K."/>
            <person name="Jurgens J.A."/>
            <person name="Kallen N."/>
            <person name="Kersten P."/>
            <person name="Kohler A."/>
            <person name="Kuees U."/>
            <person name="Kumar T.K.A."/>
            <person name="Kuo A."/>
            <person name="LaButti K."/>
            <person name="Larrondo L.F."/>
            <person name="Lindquist E."/>
            <person name="Ling A."/>
            <person name="Lombard V."/>
            <person name="Lucas S."/>
            <person name="Lundell T."/>
            <person name="Martin R."/>
            <person name="McLaughlin D.J."/>
            <person name="Morgenstern I."/>
            <person name="Morin E."/>
            <person name="Murat C."/>
            <person name="Nagy L.G."/>
            <person name="Nolan M."/>
            <person name="Ohm R.A."/>
            <person name="Patyshakuliyeva A."/>
            <person name="Rokas A."/>
            <person name="Ruiz-Duenas F.J."/>
            <person name="Sabat G."/>
            <person name="Salamov A."/>
            <person name="Samejima M."/>
            <person name="Schmutz J."/>
            <person name="Slot J.C."/>
            <person name="St John F."/>
            <person name="Stenlid J."/>
            <person name="Sun H."/>
            <person name="Sun S."/>
            <person name="Syed K."/>
            <person name="Tsang A."/>
            <person name="Wiebenga A."/>
            <person name="Young D."/>
            <person name="Pisabarro A."/>
            <person name="Eastwood D.C."/>
            <person name="Martin F."/>
            <person name="Cullen D."/>
            <person name="Grigoriev I.V."/>
            <person name="Hibbett D.S."/>
        </authorList>
    </citation>
    <scope>NUCLEOTIDE SEQUENCE [LARGE SCALE GENOMIC DNA]</scope>
    <source>
        <strain evidence="10">RWD-64-598 SS2</strain>
    </source>
</reference>
<accession>A0A5M3N5C3</accession>
<feature type="region of interest" description="Disordered" evidence="7">
    <location>
        <begin position="68"/>
        <end position="100"/>
    </location>
</feature>
<feature type="compositionally biased region" description="Low complexity" evidence="7">
    <location>
        <begin position="353"/>
        <end position="362"/>
    </location>
</feature>
<evidence type="ECO:0000256" key="5">
    <source>
        <dbReference type="ARBA" id="ARBA00022989"/>
    </source>
</evidence>
<dbReference type="GO" id="GO:0000329">
    <property type="term" value="C:fungal-type vacuole membrane"/>
    <property type="evidence" value="ECO:0007669"/>
    <property type="project" value="TreeGrafter"/>
</dbReference>
<feature type="transmembrane region" description="Helical" evidence="8">
    <location>
        <begin position="137"/>
        <end position="156"/>
    </location>
</feature>
<comment type="subcellular location">
    <subcellularLocation>
        <location evidence="1">Membrane</location>
        <topology evidence="1">Multi-pass membrane protein</topology>
    </subcellularLocation>
</comment>
<evidence type="ECO:0000256" key="3">
    <source>
        <dbReference type="ARBA" id="ARBA00022448"/>
    </source>
</evidence>
<dbReference type="Pfam" id="PF06027">
    <property type="entry name" value="SLC35F"/>
    <property type="match status" value="1"/>
</dbReference>
<sequence>MTKDYAVGIGLLLMVVFLWTAANFVTQNLFVDGGYNKPWLITYTNTAAFAIYLIPSLLRHKLEQHDLRDDSQSRGYQPLQQDSNEREVENVQPVGNNESPRLTTRETAKLAFGFSFLWFIANWSSNAALAYTTVASVTILASMSSFTTLGLSWLFGVESLSMRKVLAVATSFLGVVLVSLSDSNSSTGSGGSEALSGEGSKTVLGDCLALLSACFYAFYVTYLKVQIKDESRIDMQLFFGFVGLASVLTCWPVGIILHLTGIETFQWPSASGAVVAILFNMFITFSSDFLYAIAVLKTTPLVVTVGLSLTIPLAVFGDFFLHELAPIQVLAGALLVLVAFVIIGREDAQETAAKASASTGSTEGEEHLLRRSSDGEGGLGASHA</sequence>
<comment type="similarity">
    <text evidence="2">Belongs to the SLC35F solute transporter family.</text>
</comment>
<dbReference type="AlphaFoldDB" id="A0A5M3N5C3"/>
<protein>
    <recommendedName>
        <fullName evidence="11">EamA domain-containing protein</fullName>
    </recommendedName>
</protein>
<evidence type="ECO:0000256" key="1">
    <source>
        <dbReference type="ARBA" id="ARBA00004141"/>
    </source>
</evidence>
<organism evidence="9 10">
    <name type="scientific">Coniophora puteana (strain RWD-64-598)</name>
    <name type="common">Brown rot fungus</name>
    <dbReference type="NCBI Taxonomy" id="741705"/>
    <lineage>
        <taxon>Eukaryota</taxon>
        <taxon>Fungi</taxon>
        <taxon>Dikarya</taxon>
        <taxon>Basidiomycota</taxon>
        <taxon>Agaricomycotina</taxon>
        <taxon>Agaricomycetes</taxon>
        <taxon>Agaricomycetidae</taxon>
        <taxon>Boletales</taxon>
        <taxon>Coniophorineae</taxon>
        <taxon>Coniophoraceae</taxon>
        <taxon>Coniophora</taxon>
    </lineage>
</organism>
<dbReference type="Proteomes" id="UP000053558">
    <property type="component" value="Unassembled WGS sequence"/>
</dbReference>
<dbReference type="OrthoDB" id="1436450at2759"/>
<feature type="transmembrane region" description="Helical" evidence="8">
    <location>
        <begin position="237"/>
        <end position="259"/>
    </location>
</feature>
<proteinExistence type="inferred from homology"/>
<evidence type="ECO:0000256" key="4">
    <source>
        <dbReference type="ARBA" id="ARBA00022692"/>
    </source>
</evidence>
<feature type="region of interest" description="Disordered" evidence="7">
    <location>
        <begin position="353"/>
        <end position="384"/>
    </location>
</feature>
<dbReference type="InterPro" id="IPR009262">
    <property type="entry name" value="SLC35_F1/F2/F6"/>
</dbReference>
<dbReference type="GO" id="GO:0022857">
    <property type="term" value="F:transmembrane transporter activity"/>
    <property type="evidence" value="ECO:0007669"/>
    <property type="project" value="InterPro"/>
</dbReference>
<feature type="transmembrane region" description="Helical" evidence="8">
    <location>
        <begin position="203"/>
        <end position="225"/>
    </location>
</feature>
<evidence type="ECO:0000313" key="10">
    <source>
        <dbReference type="Proteomes" id="UP000053558"/>
    </source>
</evidence>
<feature type="transmembrane region" description="Helical" evidence="8">
    <location>
        <begin position="165"/>
        <end position="183"/>
    </location>
</feature>
<dbReference type="PANTHER" id="PTHR23051:SF0">
    <property type="entry name" value="SOLUTE CARRIER FAMILY 35 MEMBER F5"/>
    <property type="match status" value="1"/>
</dbReference>
<dbReference type="PANTHER" id="PTHR23051">
    <property type="entry name" value="SOLUTE CARRIER FAMILY 35, MEMBER F5"/>
    <property type="match status" value="1"/>
</dbReference>
<feature type="transmembrane region" description="Helical" evidence="8">
    <location>
        <begin position="39"/>
        <end position="58"/>
    </location>
</feature>
<feature type="transmembrane region" description="Helical" evidence="8">
    <location>
        <begin position="271"/>
        <end position="294"/>
    </location>
</feature>
<keyword evidence="10" id="KW-1185">Reference proteome</keyword>
<dbReference type="GeneID" id="19199124"/>